<name>A0A0K1PHI0_9BACT</name>
<evidence type="ECO:0000256" key="5">
    <source>
        <dbReference type="ARBA" id="ARBA00039879"/>
    </source>
</evidence>
<dbReference type="InterPro" id="IPR036249">
    <property type="entry name" value="Thioredoxin-like_sf"/>
</dbReference>
<evidence type="ECO:0000256" key="4">
    <source>
        <dbReference type="ARBA" id="ARBA00038969"/>
    </source>
</evidence>
<dbReference type="InterPro" id="IPR006659">
    <property type="entry name" value="Arsenate_reductase"/>
</dbReference>
<evidence type="ECO:0000313" key="7">
    <source>
        <dbReference type="EMBL" id="AKU92856.1"/>
    </source>
</evidence>
<dbReference type="Pfam" id="PF03960">
    <property type="entry name" value="ArsC"/>
    <property type="match status" value="1"/>
</dbReference>
<proteinExistence type="inferred from homology"/>
<evidence type="ECO:0000256" key="3">
    <source>
        <dbReference type="ARBA" id="ARBA00023002"/>
    </source>
</evidence>
<dbReference type="PROSITE" id="PS51353">
    <property type="entry name" value="ARSC"/>
    <property type="match status" value="1"/>
</dbReference>
<dbReference type="GO" id="GO:0008794">
    <property type="term" value="F:arsenate reductase (glutaredoxin) activity"/>
    <property type="evidence" value="ECO:0007669"/>
    <property type="project" value="UniProtKB-EC"/>
</dbReference>
<evidence type="ECO:0000256" key="6">
    <source>
        <dbReference type="PROSITE-ProRule" id="PRU01282"/>
    </source>
</evidence>
<sequence length="113" mass="12670">MIFHNPNCGTSRKTLALLRERGIEPTVIEYLKTPPSREELSELIAALGIPVRALLRRKESLYAELGVDDPKWSDAELIAFIAEHPILMERPVVVTPKGARLCRPAETLLEVLD</sequence>
<dbReference type="SUPFAM" id="SSF52833">
    <property type="entry name" value="Thioredoxin-like"/>
    <property type="match status" value="1"/>
</dbReference>
<organism evidence="7 8">
    <name type="scientific">Vulgatibacter incomptus</name>
    <dbReference type="NCBI Taxonomy" id="1391653"/>
    <lineage>
        <taxon>Bacteria</taxon>
        <taxon>Pseudomonadati</taxon>
        <taxon>Myxococcota</taxon>
        <taxon>Myxococcia</taxon>
        <taxon>Myxococcales</taxon>
        <taxon>Cystobacterineae</taxon>
        <taxon>Vulgatibacteraceae</taxon>
        <taxon>Vulgatibacter</taxon>
    </lineage>
</organism>
<keyword evidence="3" id="KW-0560">Oxidoreductase</keyword>
<accession>A0A0K1PHI0</accession>
<dbReference type="EC" id="1.20.4.1" evidence="4"/>
<dbReference type="STRING" id="1391653.AKJ08_3243"/>
<dbReference type="KEGG" id="vin:AKJ08_3243"/>
<dbReference type="EMBL" id="CP012332">
    <property type="protein sequence ID" value="AKU92856.1"/>
    <property type="molecule type" value="Genomic_DNA"/>
</dbReference>
<dbReference type="PANTHER" id="PTHR30041:SF5">
    <property type="entry name" value="ARSENATE REDUCTASE-RELATED"/>
    <property type="match status" value="1"/>
</dbReference>
<dbReference type="InterPro" id="IPR006660">
    <property type="entry name" value="Arsenate_reductase-like"/>
</dbReference>
<evidence type="ECO:0000256" key="1">
    <source>
        <dbReference type="ARBA" id="ARBA00007198"/>
    </source>
</evidence>
<dbReference type="GO" id="GO:0046685">
    <property type="term" value="P:response to arsenic-containing substance"/>
    <property type="evidence" value="ECO:0007669"/>
    <property type="project" value="UniProtKB-KW"/>
</dbReference>
<dbReference type="CDD" id="cd03034">
    <property type="entry name" value="ArsC_ArsC"/>
    <property type="match status" value="1"/>
</dbReference>
<dbReference type="AlphaFoldDB" id="A0A0K1PHI0"/>
<reference evidence="7 8" key="1">
    <citation type="submission" date="2015-08" db="EMBL/GenBank/DDBJ databases">
        <authorList>
            <person name="Babu N.S."/>
            <person name="Beckwith C.J."/>
            <person name="Beseler K.G."/>
            <person name="Brison A."/>
            <person name="Carone J.V."/>
            <person name="Caskin T.P."/>
            <person name="Diamond M."/>
            <person name="Durham M.E."/>
            <person name="Foxe J.M."/>
            <person name="Go M."/>
            <person name="Henderson B.A."/>
            <person name="Jones I.B."/>
            <person name="McGettigan J.A."/>
            <person name="Micheletti S.J."/>
            <person name="Nasrallah M.E."/>
            <person name="Ortiz D."/>
            <person name="Piller C.R."/>
            <person name="Privatt S.R."/>
            <person name="Schneider S.L."/>
            <person name="Sharp S."/>
            <person name="Smith T.C."/>
            <person name="Stanton J.D."/>
            <person name="Ullery H.E."/>
            <person name="Wilson R.J."/>
            <person name="Serrano M.G."/>
            <person name="Buck G."/>
            <person name="Lee V."/>
            <person name="Wang Y."/>
            <person name="Carvalho R."/>
            <person name="Voegtly L."/>
            <person name="Shi R."/>
            <person name="Duckworth R."/>
            <person name="Johnson A."/>
            <person name="Loviza R."/>
            <person name="Walstead R."/>
            <person name="Shah Z."/>
            <person name="Kiflezghi M."/>
            <person name="Wade K."/>
            <person name="Ball S.L."/>
            <person name="Bradley K.W."/>
            <person name="Asai D.J."/>
            <person name="Bowman C.A."/>
            <person name="Russell D.A."/>
            <person name="Pope W.H."/>
            <person name="Jacobs-Sera D."/>
            <person name="Hendrix R.W."/>
            <person name="Hatfull G.F."/>
        </authorList>
    </citation>
    <scope>NUCLEOTIDE SEQUENCE [LARGE SCALE GENOMIC DNA]</scope>
    <source>
        <strain evidence="7 8">DSM 27710</strain>
    </source>
</reference>
<dbReference type="Proteomes" id="UP000055590">
    <property type="component" value="Chromosome"/>
</dbReference>
<comment type="similarity">
    <text evidence="1 6">Belongs to the ArsC family.</text>
</comment>
<protein>
    <recommendedName>
        <fullName evidence="5">Arsenate reductase</fullName>
        <ecNumber evidence="4">1.20.4.1</ecNumber>
    </recommendedName>
</protein>
<gene>
    <name evidence="7" type="ORF">AKJ08_3243</name>
</gene>
<dbReference type="NCBIfam" id="TIGR00014">
    <property type="entry name" value="arsC"/>
    <property type="match status" value="1"/>
</dbReference>
<dbReference type="PANTHER" id="PTHR30041">
    <property type="entry name" value="ARSENATE REDUCTASE"/>
    <property type="match status" value="1"/>
</dbReference>
<evidence type="ECO:0000313" key="8">
    <source>
        <dbReference type="Proteomes" id="UP000055590"/>
    </source>
</evidence>
<keyword evidence="8" id="KW-1185">Reference proteome</keyword>
<dbReference type="PATRIC" id="fig|1391653.3.peg.3387"/>
<dbReference type="Gene3D" id="3.40.30.10">
    <property type="entry name" value="Glutaredoxin"/>
    <property type="match status" value="1"/>
</dbReference>
<evidence type="ECO:0000256" key="2">
    <source>
        <dbReference type="ARBA" id="ARBA00022849"/>
    </source>
</evidence>
<keyword evidence="2" id="KW-0059">Arsenical resistance</keyword>